<dbReference type="Pfam" id="PF13519">
    <property type="entry name" value="VWA_2"/>
    <property type="match status" value="1"/>
</dbReference>
<dbReference type="InterPro" id="IPR002035">
    <property type="entry name" value="VWF_A"/>
</dbReference>
<feature type="domain" description="VWFA" evidence="1">
    <location>
        <begin position="312"/>
        <end position="487"/>
    </location>
</feature>
<dbReference type="CDD" id="cd00198">
    <property type="entry name" value="vWFA"/>
    <property type="match status" value="1"/>
</dbReference>
<dbReference type="AlphaFoldDB" id="A0A7C2BZT3"/>
<organism evidence="2">
    <name type="scientific">Thermus islandicus</name>
    <dbReference type="NCBI Taxonomy" id="540988"/>
    <lineage>
        <taxon>Bacteria</taxon>
        <taxon>Thermotogati</taxon>
        <taxon>Deinococcota</taxon>
        <taxon>Deinococci</taxon>
        <taxon>Thermales</taxon>
        <taxon>Thermaceae</taxon>
        <taxon>Thermus</taxon>
    </lineage>
</organism>
<dbReference type="InterPro" id="IPR036465">
    <property type="entry name" value="vWFA_dom_sf"/>
</dbReference>
<dbReference type="PANTHER" id="PTHR10579:SF43">
    <property type="entry name" value="ZINC FINGER (C3HC4-TYPE RING FINGER) FAMILY PROTEIN"/>
    <property type="match status" value="1"/>
</dbReference>
<dbReference type="PROSITE" id="PS50234">
    <property type="entry name" value="VWFA"/>
    <property type="match status" value="1"/>
</dbReference>
<name>A0A7C2BZT3_9DEIN</name>
<reference evidence="2" key="1">
    <citation type="journal article" date="2020" name="mSystems">
        <title>Genome- and Community-Level Interaction Insights into Carbon Utilization and Element Cycling Functions of Hydrothermarchaeota in Hydrothermal Sediment.</title>
        <authorList>
            <person name="Zhou Z."/>
            <person name="Liu Y."/>
            <person name="Xu W."/>
            <person name="Pan J."/>
            <person name="Luo Z.H."/>
            <person name="Li M."/>
        </authorList>
    </citation>
    <scope>NUCLEOTIDE SEQUENCE [LARGE SCALE GENOMIC DNA]</scope>
    <source>
        <strain evidence="2">SpSt-246</strain>
    </source>
</reference>
<dbReference type="PANTHER" id="PTHR10579">
    <property type="entry name" value="CALCIUM-ACTIVATED CHLORIDE CHANNEL REGULATOR"/>
    <property type="match status" value="1"/>
</dbReference>
<dbReference type="EMBL" id="DSKL01000115">
    <property type="protein sequence ID" value="HEH81896.1"/>
    <property type="molecule type" value="Genomic_DNA"/>
</dbReference>
<dbReference type="Gene3D" id="3.40.50.410">
    <property type="entry name" value="von Willebrand factor, type A domain"/>
    <property type="match status" value="1"/>
</dbReference>
<dbReference type="SMART" id="SM00327">
    <property type="entry name" value="VWA"/>
    <property type="match status" value="1"/>
</dbReference>
<proteinExistence type="predicted"/>
<evidence type="ECO:0000259" key="1">
    <source>
        <dbReference type="PROSITE" id="PS50234"/>
    </source>
</evidence>
<comment type="caution">
    <text evidence="2">The sequence shown here is derived from an EMBL/GenBank/DDBJ whole genome shotgun (WGS) entry which is preliminary data.</text>
</comment>
<dbReference type="SUPFAM" id="SSF53300">
    <property type="entry name" value="vWA-like"/>
    <property type="match status" value="1"/>
</dbReference>
<dbReference type="InterPro" id="IPR029062">
    <property type="entry name" value="Class_I_gatase-like"/>
</dbReference>
<gene>
    <name evidence="2" type="ORF">ENP73_02590</name>
</gene>
<sequence>MPGVWLLRGLVLLLLLLASLDPRWPLPGRVVYLLDFSPSARESVFALAARLPPQASYVAFAERAALLPAPTARRLDLGERTDLRAAFREAARLRPSRVVLVSDGLLDPVPPPFPLDALYVPPKPHVDLRLVPPPYPLFGETVGVGVVLEAPVPAEARLRVEGPGGVLERSLRLAGRRVLPYTFPLTGEAEVSAVAEGPWGRSEARVRVAPADRAKAWVLGDPALARYLEAQGFQVEEGPLRFPLAADQVDLVAVGVGVLDLPEGAPEALRDFLRQGGGLLFTATPRGLFFGGWDRALPEELPLKPLGRKGAALVLVLDVSGSMAGEKLAMAVTGALELVRSAAPEDYLGVVLFSSAPRVLFPPRPMTAQGRKEAESLLLSVGAGGGTVLGEAFREAIALLKGVPVERKAVLVLTDGLLSDPKEPILSLAAASGVEVSALALGPDADASFLEELARRGGGRFYRAAFPKDLPRLFLREGQKVFRGERLEGRFPVEAASHPLAQGFAFPPLAVLLPARAEPWAEVVLQSGGRAVLALGERGEGRVAALATDLARSWRGWEGAAPFLGGLARHLVGPRQALALQAYPEGPGVRLVVLGRLEAPVARVEGREVPLVPTAPLRHEAFLEGEGVLLDGKRRLPLRLPLPGEWTPRDGEAILRTLAEGSGGRLLSLRSLPQAAPAPLSLRPYLLGLALALFLLERLLEARVGRDTPPPGGFP</sequence>
<dbReference type="SUPFAM" id="SSF52317">
    <property type="entry name" value="Class I glutamine amidotransferase-like"/>
    <property type="match status" value="1"/>
</dbReference>
<protein>
    <submittedName>
        <fullName evidence="2">VWA domain-containing protein</fullName>
    </submittedName>
</protein>
<evidence type="ECO:0000313" key="2">
    <source>
        <dbReference type="EMBL" id="HEH81896.1"/>
    </source>
</evidence>
<accession>A0A7C2BZT3</accession>
<dbReference type="InterPro" id="IPR051266">
    <property type="entry name" value="CLCR"/>
</dbReference>